<evidence type="ECO:0000256" key="1">
    <source>
        <dbReference type="ARBA" id="ARBA00004123"/>
    </source>
</evidence>
<evidence type="ECO:0000256" key="3">
    <source>
        <dbReference type="SAM" id="MobiDB-lite"/>
    </source>
</evidence>
<dbReference type="OrthoDB" id="5427633at2759"/>
<feature type="region of interest" description="Disordered" evidence="3">
    <location>
        <begin position="466"/>
        <end position="514"/>
    </location>
</feature>
<dbReference type="GO" id="GO:0007064">
    <property type="term" value="P:mitotic sister chromatid cohesion"/>
    <property type="evidence" value="ECO:0007669"/>
    <property type="project" value="TreeGrafter"/>
</dbReference>
<sequence>MFYSHEVLTSRKYGVATVWLVATLGSKSSLKRVSRKAILDVDVLRACETIESPVAPMALRLQGNLLYGIARVYNQQCGYVLSDTESTSNGMRLLFRVVDPNALNDEEDHRGRSENLMLRDDLNMLPDFELETINLGDGLDTNQGSLVSIDSQLSNLSPYSSQIVGSDKAFGGIDLPPSDLTVIGDPVRNLDRLNSSAVVKPPEVGRLLLDDELGLWIEPDGSLRLSDGQSQQIGSTALDVATPGGSSTGTFRLGEEDILQQQENTLDVFWTDSRKDDGFAPMLEDGYKSLAGPALPGAATLAQALQPAGISQITSEETATAPLRHRKAASRKRVPLDSSTELRGVDLARWNKRYLLNMAAVSQLKAAQKGNALAKKNAEFWVLDDIQQTNQAPLSIFKGVQLLKSLTGIDFLSTSGEKGKRAADESLVEKERKRSRDDQSPVLAAGDPDEIAMYDDAYQFNANGDAIEKGRRQPTPLDETRHYSSNFPWNQSVTGSRHIPSLPDSQQRTQSRQSSMIAGFEPFSALGRGGSRLMSQSPLMGRGVQASDTDSNYGFQIHSGVDMTGEEAFELFGPAATMDTQIAGQSQWQSSILDKESGDFLTFMKDAIAHADIQRASLVGEDVIGYGEQGTIQFETLLPPESNSYIVASQALLHVLALVTRDMIVAKQTGLFESITLRALT</sequence>
<dbReference type="InterPro" id="IPR006910">
    <property type="entry name" value="Rad21_Rec8_N"/>
</dbReference>
<feature type="compositionally biased region" description="Basic residues" evidence="3">
    <location>
        <begin position="323"/>
        <end position="333"/>
    </location>
</feature>
<dbReference type="InterPro" id="IPR039781">
    <property type="entry name" value="Rad21/Rec8-like"/>
</dbReference>
<dbReference type="GO" id="GO:0030892">
    <property type="term" value="C:mitotic cohesin complex"/>
    <property type="evidence" value="ECO:0007669"/>
    <property type="project" value="TreeGrafter"/>
</dbReference>
<feature type="domain" description="Rad21/Rec8-like protein N-terminal" evidence="4">
    <location>
        <begin position="1"/>
        <end position="109"/>
    </location>
</feature>
<evidence type="ECO:0000313" key="5">
    <source>
        <dbReference type="EMBL" id="KAF2721219.1"/>
    </source>
</evidence>
<evidence type="ECO:0000256" key="2">
    <source>
        <dbReference type="ARBA" id="ARBA00023242"/>
    </source>
</evidence>
<feature type="region of interest" description="Disordered" evidence="3">
    <location>
        <begin position="315"/>
        <end position="335"/>
    </location>
</feature>
<evidence type="ECO:0000313" key="6">
    <source>
        <dbReference type="Proteomes" id="UP000799441"/>
    </source>
</evidence>
<feature type="compositionally biased region" description="Polar residues" evidence="3">
    <location>
        <begin position="483"/>
        <end position="495"/>
    </location>
</feature>
<dbReference type="Proteomes" id="UP000799441">
    <property type="component" value="Unassembled WGS sequence"/>
</dbReference>
<dbReference type="AlphaFoldDB" id="A0A9P4QAH8"/>
<gene>
    <name evidence="5" type="ORF">K431DRAFT_312718</name>
</gene>
<keyword evidence="6" id="KW-1185">Reference proteome</keyword>
<evidence type="ECO:0000259" key="4">
    <source>
        <dbReference type="Pfam" id="PF04825"/>
    </source>
</evidence>
<comment type="subcellular location">
    <subcellularLocation>
        <location evidence="1">Nucleus</location>
    </subcellularLocation>
</comment>
<comment type="caution">
    <text evidence="5">The sequence shown here is derived from an EMBL/GenBank/DDBJ whole genome shotgun (WGS) entry which is preliminary data.</text>
</comment>
<protein>
    <recommendedName>
        <fullName evidence="4">Rad21/Rec8-like protein N-terminal domain-containing protein</fullName>
    </recommendedName>
</protein>
<dbReference type="Pfam" id="PF04825">
    <property type="entry name" value="Rad21_Rec8_N"/>
    <property type="match status" value="1"/>
</dbReference>
<proteinExistence type="predicted"/>
<reference evidence="5" key="1">
    <citation type="journal article" date="2020" name="Stud. Mycol.">
        <title>101 Dothideomycetes genomes: a test case for predicting lifestyles and emergence of pathogens.</title>
        <authorList>
            <person name="Haridas S."/>
            <person name="Albert R."/>
            <person name="Binder M."/>
            <person name="Bloem J."/>
            <person name="Labutti K."/>
            <person name="Salamov A."/>
            <person name="Andreopoulos B."/>
            <person name="Baker S."/>
            <person name="Barry K."/>
            <person name="Bills G."/>
            <person name="Bluhm B."/>
            <person name="Cannon C."/>
            <person name="Castanera R."/>
            <person name="Culley D."/>
            <person name="Daum C."/>
            <person name="Ezra D."/>
            <person name="Gonzalez J."/>
            <person name="Henrissat B."/>
            <person name="Kuo A."/>
            <person name="Liang C."/>
            <person name="Lipzen A."/>
            <person name="Lutzoni F."/>
            <person name="Magnuson J."/>
            <person name="Mondo S."/>
            <person name="Nolan M."/>
            <person name="Ohm R."/>
            <person name="Pangilinan J."/>
            <person name="Park H.-J."/>
            <person name="Ramirez L."/>
            <person name="Alfaro M."/>
            <person name="Sun H."/>
            <person name="Tritt A."/>
            <person name="Yoshinaga Y."/>
            <person name="Zwiers L.-H."/>
            <person name="Turgeon B."/>
            <person name="Goodwin S."/>
            <person name="Spatafora J."/>
            <person name="Crous P."/>
            <person name="Grigoriev I."/>
        </authorList>
    </citation>
    <scope>NUCLEOTIDE SEQUENCE</scope>
    <source>
        <strain evidence="5">CBS 116435</strain>
    </source>
</reference>
<keyword evidence="2" id="KW-0539">Nucleus</keyword>
<feature type="compositionally biased region" description="Basic and acidic residues" evidence="3">
    <location>
        <begin position="420"/>
        <end position="439"/>
    </location>
</feature>
<organism evidence="5 6">
    <name type="scientific">Polychaeton citri CBS 116435</name>
    <dbReference type="NCBI Taxonomy" id="1314669"/>
    <lineage>
        <taxon>Eukaryota</taxon>
        <taxon>Fungi</taxon>
        <taxon>Dikarya</taxon>
        <taxon>Ascomycota</taxon>
        <taxon>Pezizomycotina</taxon>
        <taxon>Dothideomycetes</taxon>
        <taxon>Dothideomycetidae</taxon>
        <taxon>Capnodiales</taxon>
        <taxon>Capnodiaceae</taxon>
        <taxon>Polychaeton</taxon>
    </lineage>
</organism>
<dbReference type="CDD" id="cd21789">
    <property type="entry name" value="Rad21_Rec8_M_SpRec8p-like"/>
    <property type="match status" value="1"/>
</dbReference>
<dbReference type="GO" id="GO:0003682">
    <property type="term" value="F:chromatin binding"/>
    <property type="evidence" value="ECO:0007669"/>
    <property type="project" value="TreeGrafter"/>
</dbReference>
<dbReference type="PANTHER" id="PTHR12585">
    <property type="entry name" value="SCC1 / RAD21 FAMILY MEMBER"/>
    <property type="match status" value="1"/>
</dbReference>
<accession>A0A9P4QAH8</accession>
<feature type="compositionally biased region" description="Low complexity" evidence="3">
    <location>
        <begin position="505"/>
        <end position="514"/>
    </location>
</feature>
<dbReference type="EMBL" id="MU003792">
    <property type="protein sequence ID" value="KAF2721219.1"/>
    <property type="molecule type" value="Genomic_DNA"/>
</dbReference>
<dbReference type="PANTHER" id="PTHR12585:SF70">
    <property type="entry name" value="RAD21_REC8 N TERMINAL DOMAIN PROTEIN (AFU_ORTHOLOGUE AFUA_6G02900)"/>
    <property type="match status" value="1"/>
</dbReference>
<name>A0A9P4QAH8_9PEZI</name>
<feature type="region of interest" description="Disordered" evidence="3">
    <location>
        <begin position="420"/>
        <end position="448"/>
    </location>
</feature>
<dbReference type="GO" id="GO:0005634">
    <property type="term" value="C:nucleus"/>
    <property type="evidence" value="ECO:0007669"/>
    <property type="project" value="UniProtKB-SubCell"/>
</dbReference>